<dbReference type="GO" id="GO:0016757">
    <property type="term" value="F:glycosyltransferase activity"/>
    <property type="evidence" value="ECO:0007669"/>
    <property type="project" value="UniProtKB-KW"/>
</dbReference>
<dbReference type="Pfam" id="PF00535">
    <property type="entry name" value="Glycos_transf_2"/>
    <property type="match status" value="1"/>
</dbReference>
<dbReference type="EC" id="2.4.-.-" evidence="2"/>
<dbReference type="Gene3D" id="3.90.550.10">
    <property type="entry name" value="Spore Coat Polysaccharide Biosynthesis Protein SpsA, Chain A"/>
    <property type="match status" value="1"/>
</dbReference>
<dbReference type="InterPro" id="IPR001173">
    <property type="entry name" value="Glyco_trans_2-like"/>
</dbReference>
<name>A0A1X6Y7U6_9RHOB</name>
<feature type="domain" description="Glycosyltransferase 2-like" evidence="1">
    <location>
        <begin position="5"/>
        <end position="116"/>
    </location>
</feature>
<dbReference type="CDD" id="cd00761">
    <property type="entry name" value="Glyco_tranf_GTA_type"/>
    <property type="match status" value="1"/>
</dbReference>
<organism evidence="2 3">
    <name type="scientific">Pseudooceanicola marinus</name>
    <dbReference type="NCBI Taxonomy" id="396013"/>
    <lineage>
        <taxon>Bacteria</taxon>
        <taxon>Pseudomonadati</taxon>
        <taxon>Pseudomonadota</taxon>
        <taxon>Alphaproteobacteria</taxon>
        <taxon>Rhodobacterales</taxon>
        <taxon>Paracoccaceae</taxon>
        <taxon>Pseudooceanicola</taxon>
    </lineage>
</organism>
<keyword evidence="2" id="KW-0808">Transferase</keyword>
<gene>
    <name evidence="2" type="primary">epsJ_1</name>
    <name evidence="2" type="ORF">PSM7751_00238</name>
</gene>
<dbReference type="InterPro" id="IPR050834">
    <property type="entry name" value="Glycosyltransf_2"/>
</dbReference>
<proteinExistence type="predicted"/>
<accession>A0A1X6Y7U6</accession>
<dbReference type="PANTHER" id="PTHR43685">
    <property type="entry name" value="GLYCOSYLTRANSFERASE"/>
    <property type="match status" value="1"/>
</dbReference>
<dbReference type="Proteomes" id="UP000193963">
    <property type="component" value="Unassembled WGS sequence"/>
</dbReference>
<dbReference type="InterPro" id="IPR029044">
    <property type="entry name" value="Nucleotide-diphossugar_trans"/>
</dbReference>
<keyword evidence="3" id="KW-1185">Reference proteome</keyword>
<dbReference type="OrthoDB" id="5291101at2"/>
<dbReference type="AlphaFoldDB" id="A0A1X6Y7U6"/>
<dbReference type="SUPFAM" id="SSF53448">
    <property type="entry name" value="Nucleotide-diphospho-sugar transferases"/>
    <property type="match status" value="1"/>
</dbReference>
<evidence type="ECO:0000313" key="3">
    <source>
        <dbReference type="Proteomes" id="UP000193963"/>
    </source>
</evidence>
<dbReference type="PANTHER" id="PTHR43685:SF2">
    <property type="entry name" value="GLYCOSYLTRANSFERASE 2-LIKE DOMAIN-CONTAINING PROTEIN"/>
    <property type="match status" value="1"/>
</dbReference>
<reference evidence="2 3" key="1">
    <citation type="submission" date="2017-03" db="EMBL/GenBank/DDBJ databases">
        <authorList>
            <person name="Afonso C.L."/>
            <person name="Miller P.J."/>
            <person name="Scott M.A."/>
            <person name="Spackman E."/>
            <person name="Goraichik I."/>
            <person name="Dimitrov K.M."/>
            <person name="Suarez D.L."/>
            <person name="Swayne D.E."/>
        </authorList>
    </citation>
    <scope>NUCLEOTIDE SEQUENCE [LARGE SCALE GENOMIC DNA]</scope>
    <source>
        <strain evidence="2 3">CECT 7751</strain>
    </source>
</reference>
<evidence type="ECO:0000259" key="1">
    <source>
        <dbReference type="Pfam" id="PF00535"/>
    </source>
</evidence>
<dbReference type="RefSeq" id="WP_085886163.1">
    <property type="nucleotide sequence ID" value="NZ_FWFN01000001.1"/>
</dbReference>
<protein>
    <submittedName>
        <fullName evidence="2">Putative glycosyltransferase EpsJ</fullName>
        <ecNumber evidence="2">2.4.-.-</ecNumber>
    </submittedName>
</protein>
<dbReference type="GO" id="GO:0044010">
    <property type="term" value="P:single-species biofilm formation"/>
    <property type="evidence" value="ECO:0007669"/>
    <property type="project" value="TreeGrafter"/>
</dbReference>
<keyword evidence="2" id="KW-0328">Glycosyltransferase</keyword>
<evidence type="ECO:0000313" key="2">
    <source>
        <dbReference type="EMBL" id="SLN12813.1"/>
    </source>
</evidence>
<sequence>MVTFSCITTCYNEGPLLRQSLQSMWRQDFRDFELILVMDGADAATRAEAERQNDPRLRLLRQANDGLSSARNRGLAAARGDYVCFLDADDTRPPWALQSLARAIDTSAPDLILAPGILSEETGQLSRFYDQATLEALGRQLASAPGGEGTPHYRRTQALALLAEPQSANKCLRRDLLQRAGLGFPNGHFFEDLYFHALSVAAAERLALCSQPTFTYHRRPGARQITGARDALRFDILAVIRLLLARFAPLPEARDPHCRAALLLSAAKLAAWCESMLSHHHRAVFRDGFAAVMALSDPAVRDLPDDLPPAFDAFAPARSWLQEVLGDPRLAAPPIREVSDAPDPIRFPRLWPKRRA</sequence>
<dbReference type="EMBL" id="FWFN01000001">
    <property type="protein sequence ID" value="SLN12813.1"/>
    <property type="molecule type" value="Genomic_DNA"/>
</dbReference>